<feature type="transmembrane region" description="Helical" evidence="7">
    <location>
        <begin position="113"/>
        <end position="133"/>
    </location>
</feature>
<reference evidence="8" key="1">
    <citation type="submission" date="2020-02" db="EMBL/GenBank/DDBJ databases">
        <authorList>
            <person name="Meier V. D."/>
        </authorList>
    </citation>
    <scope>NUCLEOTIDE SEQUENCE</scope>
    <source>
        <strain evidence="8">AVDCRST_MAG42</strain>
    </source>
</reference>
<dbReference type="PANTHER" id="PTHR33452">
    <property type="entry name" value="OXIDOREDUCTASE CATD-RELATED"/>
    <property type="match status" value="1"/>
</dbReference>
<evidence type="ECO:0000256" key="5">
    <source>
        <dbReference type="ARBA" id="ARBA00022989"/>
    </source>
</evidence>
<comment type="similarity">
    <text evidence="2">Belongs to the DoxX family.</text>
</comment>
<evidence type="ECO:0008006" key="9">
    <source>
        <dbReference type="Google" id="ProtNLM"/>
    </source>
</evidence>
<name>A0A6J4J274_9BACT</name>
<keyword evidence="5 7" id="KW-1133">Transmembrane helix</keyword>
<protein>
    <recommendedName>
        <fullName evidence="9">DoxX family protein</fullName>
    </recommendedName>
</protein>
<evidence type="ECO:0000256" key="2">
    <source>
        <dbReference type="ARBA" id="ARBA00006679"/>
    </source>
</evidence>
<accession>A0A6J4J274</accession>
<keyword evidence="3" id="KW-1003">Cell membrane</keyword>
<gene>
    <name evidence="8" type="ORF">AVDCRST_MAG42-2934</name>
</gene>
<evidence type="ECO:0000256" key="6">
    <source>
        <dbReference type="ARBA" id="ARBA00023136"/>
    </source>
</evidence>
<keyword evidence="6 7" id="KW-0472">Membrane</keyword>
<dbReference type="Pfam" id="PF07681">
    <property type="entry name" value="DoxX"/>
    <property type="match status" value="1"/>
</dbReference>
<feature type="transmembrane region" description="Helical" evidence="7">
    <location>
        <begin position="51"/>
        <end position="71"/>
    </location>
</feature>
<evidence type="ECO:0000256" key="7">
    <source>
        <dbReference type="SAM" id="Phobius"/>
    </source>
</evidence>
<evidence type="ECO:0000313" key="8">
    <source>
        <dbReference type="EMBL" id="CAA9265013.1"/>
    </source>
</evidence>
<dbReference type="GO" id="GO:0005886">
    <property type="term" value="C:plasma membrane"/>
    <property type="evidence" value="ECO:0007669"/>
    <property type="project" value="UniProtKB-SubCell"/>
</dbReference>
<dbReference type="PANTHER" id="PTHR33452:SF1">
    <property type="entry name" value="INNER MEMBRANE PROTEIN YPHA-RELATED"/>
    <property type="match status" value="1"/>
</dbReference>
<evidence type="ECO:0000256" key="4">
    <source>
        <dbReference type="ARBA" id="ARBA00022692"/>
    </source>
</evidence>
<keyword evidence="4 7" id="KW-0812">Transmembrane</keyword>
<dbReference type="InterPro" id="IPR032808">
    <property type="entry name" value="DoxX"/>
</dbReference>
<organism evidence="8">
    <name type="scientific">uncultured Chthoniobacterales bacterium</name>
    <dbReference type="NCBI Taxonomy" id="1836801"/>
    <lineage>
        <taxon>Bacteria</taxon>
        <taxon>Pseudomonadati</taxon>
        <taxon>Verrucomicrobiota</taxon>
        <taxon>Spartobacteria</taxon>
        <taxon>Chthoniobacterales</taxon>
        <taxon>environmental samples</taxon>
    </lineage>
</organism>
<dbReference type="AlphaFoldDB" id="A0A6J4J274"/>
<evidence type="ECO:0000256" key="3">
    <source>
        <dbReference type="ARBA" id="ARBA00022475"/>
    </source>
</evidence>
<evidence type="ECO:0000256" key="1">
    <source>
        <dbReference type="ARBA" id="ARBA00004651"/>
    </source>
</evidence>
<comment type="subcellular location">
    <subcellularLocation>
        <location evidence="1">Cell membrane</location>
        <topology evidence="1">Multi-pass membrane protein</topology>
    </subcellularLocation>
</comment>
<sequence>MLQNILQFEFFKTREEYGTVFLRLLIGVFIIWGVADNILSWAHMLEFEKFLGARGVPYPLFAAHLSVYAQVICGLSILFGAFIRLTSIVFIINFIAAIAIAHRGHSFQQMFPALMMIAAGLFFLFHGAGPLSVDAWLQKRKVTHA</sequence>
<feature type="transmembrane region" description="Helical" evidence="7">
    <location>
        <begin position="77"/>
        <end position="101"/>
    </location>
</feature>
<dbReference type="EMBL" id="CADCTA010000106">
    <property type="protein sequence ID" value="CAA9265013.1"/>
    <property type="molecule type" value="Genomic_DNA"/>
</dbReference>
<feature type="transmembrane region" description="Helical" evidence="7">
    <location>
        <begin position="20"/>
        <end position="39"/>
    </location>
</feature>
<proteinExistence type="inferred from homology"/>
<dbReference type="InterPro" id="IPR051907">
    <property type="entry name" value="DoxX-like_oxidoreductase"/>
</dbReference>